<gene>
    <name evidence="2" type="ORF">IFM89_039209</name>
</gene>
<name>A0A835IJX1_9MAGN</name>
<sequence>MSQLEVLIRMSFLQMLTLPFKGKKTLKFTAHDGASSFKQMGLQEAKLLQLPTACNLVNANIGDCPSTYCIICLESFGFAWFQVQKEVFTMFNLRLSIHDSKDLVPSVVPKSIKWSEEEYNMKFVATKLYSDGALKIHMKYEGQSERLVSLEASVLESEKALNSVTEEKEQLQQELVKISALLEEKERADQIYQDLSSFKDQAI</sequence>
<evidence type="ECO:0000256" key="1">
    <source>
        <dbReference type="SAM" id="Coils"/>
    </source>
</evidence>
<protein>
    <submittedName>
        <fullName evidence="2">Uncharacterized protein</fullName>
    </submittedName>
</protein>
<reference evidence="2 3" key="1">
    <citation type="submission" date="2020-10" db="EMBL/GenBank/DDBJ databases">
        <title>The Coptis chinensis genome and diversification of protoberbering-type alkaloids.</title>
        <authorList>
            <person name="Wang B."/>
            <person name="Shu S."/>
            <person name="Song C."/>
            <person name="Liu Y."/>
        </authorList>
    </citation>
    <scope>NUCLEOTIDE SEQUENCE [LARGE SCALE GENOMIC DNA]</scope>
    <source>
        <strain evidence="2">HL-2020</strain>
        <tissue evidence="2">Leaf</tissue>
    </source>
</reference>
<keyword evidence="1" id="KW-0175">Coiled coil</keyword>
<proteinExistence type="predicted"/>
<comment type="caution">
    <text evidence="2">The sequence shown here is derived from an EMBL/GenBank/DDBJ whole genome shotgun (WGS) entry which is preliminary data.</text>
</comment>
<evidence type="ECO:0000313" key="2">
    <source>
        <dbReference type="EMBL" id="KAF9617928.1"/>
    </source>
</evidence>
<organism evidence="2 3">
    <name type="scientific">Coptis chinensis</name>
    <dbReference type="NCBI Taxonomy" id="261450"/>
    <lineage>
        <taxon>Eukaryota</taxon>
        <taxon>Viridiplantae</taxon>
        <taxon>Streptophyta</taxon>
        <taxon>Embryophyta</taxon>
        <taxon>Tracheophyta</taxon>
        <taxon>Spermatophyta</taxon>
        <taxon>Magnoliopsida</taxon>
        <taxon>Ranunculales</taxon>
        <taxon>Ranunculaceae</taxon>
        <taxon>Coptidoideae</taxon>
        <taxon>Coptis</taxon>
    </lineage>
</organism>
<keyword evidence="3" id="KW-1185">Reference proteome</keyword>
<feature type="coiled-coil region" evidence="1">
    <location>
        <begin position="154"/>
        <end position="188"/>
    </location>
</feature>
<accession>A0A835IJX1</accession>
<dbReference type="AlphaFoldDB" id="A0A835IJX1"/>
<evidence type="ECO:0000313" key="3">
    <source>
        <dbReference type="Proteomes" id="UP000631114"/>
    </source>
</evidence>
<dbReference type="EMBL" id="JADFTS010000003">
    <property type="protein sequence ID" value="KAF9617928.1"/>
    <property type="molecule type" value="Genomic_DNA"/>
</dbReference>
<dbReference type="Proteomes" id="UP000631114">
    <property type="component" value="Unassembled WGS sequence"/>
</dbReference>